<keyword evidence="10" id="KW-1185">Reference proteome</keyword>
<feature type="transmembrane region" description="Helical" evidence="6">
    <location>
        <begin position="797"/>
        <end position="819"/>
    </location>
</feature>
<dbReference type="NCBIfam" id="TIGR03061">
    <property type="entry name" value="pip_yhgE_Nterm"/>
    <property type="match status" value="1"/>
</dbReference>
<protein>
    <submittedName>
        <fullName evidence="9">Phage infection protein-like protein</fullName>
    </submittedName>
</protein>
<dbReference type="Proteomes" id="UP000029096">
    <property type="component" value="Unassembled WGS sequence"/>
</dbReference>
<dbReference type="Gene3D" id="3.40.1710.10">
    <property type="entry name" value="abc type-2 transporter like domain"/>
    <property type="match status" value="1"/>
</dbReference>
<dbReference type="AlphaFoldDB" id="A0A086ZHD8"/>
<dbReference type="InterPro" id="IPR017501">
    <property type="entry name" value="Phage_infect_YhgE_C"/>
</dbReference>
<evidence type="ECO:0000256" key="6">
    <source>
        <dbReference type="SAM" id="Phobius"/>
    </source>
</evidence>
<evidence type="ECO:0000256" key="2">
    <source>
        <dbReference type="ARBA" id="ARBA00022692"/>
    </source>
</evidence>
<dbReference type="OrthoDB" id="9811483at2"/>
<feature type="transmembrane region" description="Helical" evidence="6">
    <location>
        <begin position="530"/>
        <end position="549"/>
    </location>
</feature>
<dbReference type="STRING" id="1437606.BBOH_0745"/>
<feature type="domain" description="ABC-2 type transporter transmembrane" evidence="7">
    <location>
        <begin position="538"/>
        <end position="673"/>
    </location>
</feature>
<reference evidence="9 10" key="1">
    <citation type="submission" date="2014-03" db="EMBL/GenBank/DDBJ databases">
        <title>Genomics of Bifidobacteria.</title>
        <authorList>
            <person name="Ventura M."/>
            <person name="Milani C."/>
            <person name="Lugli G.A."/>
        </authorList>
    </citation>
    <scope>NUCLEOTIDE SEQUENCE [LARGE SCALE GENOMIC DNA]</scope>
    <source>
        <strain evidence="9 10">DSM 22767</strain>
    </source>
</reference>
<sequence>MRNVMAIARRDILRVLRVPAAWIVLVGLIIIPPLYAWFNIAGFWNPYGNTQGIKVTVVNNDREADSKLAGKLRMGDQIVDQLRTNKKMGWNFADSSEARRRVESGESYASIVIPPDFSRKVAGILEGKTAQPTLEYYVNEKANALATRMTDSGASTVDDQVNETFVSTVSKAVASTLNKAGAKVDSRTEAATAETIASLNRTQATTASIRQSVGELNARLTQMPDKIKKARTLLANVQQDGKLAANELKSASVSLTDTQAGLNTFVGQANTTLDQGAGDISQSSAKASLAISSIAAGLTQANGQVGLALSTAKSINQNNNTLIDQLGAMHPTDPATQQAVQDLKAENKRLDDSIKSLQNLNSSENLGRLVSGVTASATGVDKATQGALANSGAARNSLAGGALPQLNTGLNSLASASATTSAGLATQNALVAQANSVLDQLDQTTAAMQQALGGTDEGLAALQNRLSTLTTDLGALNGSALLNTSDVLKKETGNPRLDASKIADFMLSPTVLDTKVVYPVSTYGSGMAPLFTNLTLWVGAFMLVVLMKLEVDDEGIDSPTPGERYWGRGLVLMLIGVLQAVAAVTGDLIIGVQCHNIPVFYLTAVLASIVYVSIAYALSTAFMHVGKALCIAFVIVQIPGSSGLYPIEMMPRFFRSMYPYFPFTYGIKALREAIAGFYRADWFVDIGKLAIFALVFSAIGLAFKPHNGGLRRFVDRQLAESDIIVNEPALHIGHEFKLAQALSVLADKREFHDALQERTTHFAGLYPWLTRGGVVLGFVVPVIFAVTFSLAPGVKDVALAAWIIWYLILIVFFVGVELYRDNLARQAELGNLDDEAVHALLRTYDKPRVTRRRNRQARALGAAGPTGDAGLPAFTAAQPNDADDTVRIENGDIAMLRNVLNDSVQTADAIGLDDTIGRSDSSGRQSGPAEPTAGPAAGNTPGAGSRDDPKGGTTEQPGDEGATEGGLR</sequence>
<keyword evidence="4 6" id="KW-0472">Membrane</keyword>
<feature type="transmembrane region" description="Helical" evidence="6">
    <location>
        <begin position="625"/>
        <end position="647"/>
    </location>
</feature>
<dbReference type="eggNOG" id="COG1511">
    <property type="taxonomic scope" value="Bacteria"/>
</dbReference>
<dbReference type="Pfam" id="PF01061">
    <property type="entry name" value="ABC2_membrane"/>
    <property type="match status" value="1"/>
</dbReference>
<gene>
    <name evidence="9" type="ORF">BBOH_0745</name>
</gene>
<dbReference type="RefSeq" id="WP_052118219.1">
    <property type="nucleotide sequence ID" value="NZ_JDUS01000018.1"/>
</dbReference>
<dbReference type="Pfam" id="PF12698">
    <property type="entry name" value="ABC2_membrane_3"/>
    <property type="match status" value="1"/>
</dbReference>
<dbReference type="GO" id="GO:0016020">
    <property type="term" value="C:membrane"/>
    <property type="evidence" value="ECO:0007669"/>
    <property type="project" value="UniProtKB-SubCell"/>
</dbReference>
<dbReference type="InterPro" id="IPR017500">
    <property type="entry name" value="Phage_infect_YhgE_N"/>
</dbReference>
<feature type="transmembrane region" description="Helical" evidence="6">
    <location>
        <begin position="598"/>
        <end position="618"/>
    </location>
</feature>
<dbReference type="PANTHER" id="PTHR43077">
    <property type="entry name" value="TRANSPORT PERMEASE YVFS-RELATED"/>
    <property type="match status" value="1"/>
</dbReference>
<comment type="caution">
    <text evidence="9">The sequence shown here is derived from an EMBL/GenBank/DDBJ whole genome shotgun (WGS) entry which is preliminary data.</text>
</comment>
<evidence type="ECO:0000256" key="4">
    <source>
        <dbReference type="ARBA" id="ARBA00023136"/>
    </source>
</evidence>
<feature type="transmembrane region" description="Helical" evidence="6">
    <location>
        <begin position="570"/>
        <end position="592"/>
    </location>
</feature>
<feature type="region of interest" description="Disordered" evidence="5">
    <location>
        <begin position="851"/>
        <end position="882"/>
    </location>
</feature>
<evidence type="ECO:0000259" key="7">
    <source>
        <dbReference type="Pfam" id="PF01061"/>
    </source>
</evidence>
<keyword evidence="2 6" id="KW-0812">Transmembrane</keyword>
<evidence type="ECO:0000256" key="5">
    <source>
        <dbReference type="SAM" id="MobiDB-lite"/>
    </source>
</evidence>
<evidence type="ECO:0000313" key="9">
    <source>
        <dbReference type="EMBL" id="KFI45938.1"/>
    </source>
</evidence>
<feature type="transmembrane region" description="Helical" evidence="6">
    <location>
        <begin position="20"/>
        <end position="38"/>
    </location>
</feature>
<feature type="compositionally biased region" description="Low complexity" evidence="5">
    <location>
        <begin position="927"/>
        <end position="944"/>
    </location>
</feature>
<evidence type="ECO:0000313" key="10">
    <source>
        <dbReference type="Proteomes" id="UP000029096"/>
    </source>
</evidence>
<dbReference type="PANTHER" id="PTHR43077:SF10">
    <property type="entry name" value="TRANSPORT PERMEASE PROTEIN"/>
    <property type="match status" value="1"/>
</dbReference>
<evidence type="ECO:0000259" key="8">
    <source>
        <dbReference type="Pfam" id="PF12698"/>
    </source>
</evidence>
<feature type="domain" description="ABC-2 type transporter transmembrane" evidence="8">
    <location>
        <begin position="24"/>
        <end position="159"/>
    </location>
</feature>
<keyword evidence="3 6" id="KW-1133">Transmembrane helix</keyword>
<dbReference type="NCBIfam" id="TIGR03062">
    <property type="entry name" value="pip_yhgE_Cterm"/>
    <property type="match status" value="1"/>
</dbReference>
<dbReference type="GO" id="GO:0140359">
    <property type="term" value="F:ABC-type transporter activity"/>
    <property type="evidence" value="ECO:0007669"/>
    <property type="project" value="InterPro"/>
</dbReference>
<feature type="transmembrane region" description="Helical" evidence="6">
    <location>
        <begin position="768"/>
        <end position="791"/>
    </location>
</feature>
<proteinExistence type="predicted"/>
<organism evidence="9 10">
    <name type="scientific">Bifidobacterium bohemicum DSM 22767</name>
    <dbReference type="NCBI Taxonomy" id="1437606"/>
    <lineage>
        <taxon>Bacteria</taxon>
        <taxon>Bacillati</taxon>
        <taxon>Actinomycetota</taxon>
        <taxon>Actinomycetes</taxon>
        <taxon>Bifidobacteriales</taxon>
        <taxon>Bifidobacteriaceae</taxon>
        <taxon>Bifidobacterium</taxon>
    </lineage>
</organism>
<dbReference type="EMBL" id="JGYP01000002">
    <property type="protein sequence ID" value="KFI45938.1"/>
    <property type="molecule type" value="Genomic_DNA"/>
</dbReference>
<feature type="region of interest" description="Disordered" evidence="5">
    <location>
        <begin position="911"/>
        <end position="968"/>
    </location>
</feature>
<dbReference type="InterPro" id="IPR051328">
    <property type="entry name" value="T7SS_ABC-Transporter"/>
</dbReference>
<evidence type="ECO:0000256" key="3">
    <source>
        <dbReference type="ARBA" id="ARBA00022989"/>
    </source>
</evidence>
<name>A0A086ZHD8_9BIFI</name>
<feature type="transmembrane region" description="Helical" evidence="6">
    <location>
        <begin position="686"/>
        <end position="703"/>
    </location>
</feature>
<dbReference type="InterPro" id="IPR013525">
    <property type="entry name" value="ABC2_TM"/>
</dbReference>
<accession>A0A086ZHD8</accession>
<comment type="subcellular location">
    <subcellularLocation>
        <location evidence="1">Membrane</location>
        <topology evidence="1">Multi-pass membrane protein</topology>
    </subcellularLocation>
</comment>
<evidence type="ECO:0000256" key="1">
    <source>
        <dbReference type="ARBA" id="ARBA00004141"/>
    </source>
</evidence>